<dbReference type="PROSITE" id="PS50125">
    <property type="entry name" value="GUANYLATE_CYCLASE_2"/>
    <property type="match status" value="2"/>
</dbReference>
<evidence type="ECO:0000313" key="7">
    <source>
        <dbReference type="Proteomes" id="UP001168821"/>
    </source>
</evidence>
<protein>
    <recommendedName>
        <fullName evidence="5">Guanylate cyclase domain-containing protein</fullName>
    </recommendedName>
</protein>
<dbReference type="GO" id="GO:0005737">
    <property type="term" value="C:cytoplasm"/>
    <property type="evidence" value="ECO:0007669"/>
    <property type="project" value="TreeGrafter"/>
</dbReference>
<dbReference type="SUPFAM" id="SSF52540">
    <property type="entry name" value="P-loop containing nucleoside triphosphate hydrolases"/>
    <property type="match status" value="1"/>
</dbReference>
<keyword evidence="1" id="KW-0547">Nucleotide-binding</keyword>
<keyword evidence="7" id="KW-1185">Reference proteome</keyword>
<dbReference type="GO" id="GO:0009190">
    <property type="term" value="P:cyclic nucleotide biosynthetic process"/>
    <property type="evidence" value="ECO:0007669"/>
    <property type="project" value="InterPro"/>
</dbReference>
<feature type="domain" description="Guanylate cyclase" evidence="5">
    <location>
        <begin position="438"/>
        <end position="476"/>
    </location>
</feature>
<dbReference type="InterPro" id="IPR029787">
    <property type="entry name" value="Nucleotide_cyclase"/>
</dbReference>
<evidence type="ECO:0000256" key="2">
    <source>
        <dbReference type="ARBA" id="ARBA00022840"/>
    </source>
</evidence>
<sequence>MMEGLNNLGQEEYIWAMRENTALNNESDEQFTKSRLPALGARKSRYMVEILQRNDDQTKLMASLVPDEVIYNVDDYSHREYDACFLFGDVSGFTELCEKYSQTGISGPSRLTQVLNKYLGSMVQEVLSHNGDILKFSGDAFLSIFKCSETESMRDAVHEAVDCALVIQKSYGSYITDVGVKIRVKLAISAGPVTFALIGTKTTSHYVVVGNPIWDVKAAEHISSPGDIIVAQAGWHYINPTEYLFTDMPDGIHVKITGIGANWRSVQKNVRHQHLDASRDDMSSSTGSSETDDLNEPEGVPPMDEFSLRPAVNLAVRLEIKEPLRRFIIAPVMKSIDMDEPFEYLTEMRLVTIVFINVISIKLQNEATVILADQTYKAVCSVVDKMNGCVNKVSLFDKDLMFVVIFGLRGLKHELECQVALRCARECHTAISQLPNVLSTSIGVTTGKTYCGVFGHTLRREYTVISLIVNKAARLMVSYQGKVTCDKETFLHSKLEARHFILQEYKPLKGISHPGPVYEFREIDIAHDQVQRINTSPLLGRNEKLKVYHRILEAFRTAKPDEEQRYKMFLIKGEARQGKTRVLDEIVYTTPEDIPVNRFKLTKADQKKPYQAIKLIFTLAIPLRPELTTTQKEEKLCKVLKKTEIFEVICVLNDIFGVNFKKTELYLSLKPHEQRLILRKMIKLLAHVSFVKAWVLAIDDCEFIDNQSWEVFNVLFETRKLFIVATISREKLNKSPVSRQVLSDTRVKMLELQPIPRLYLGALACQILDVYAISPELENAVQTKSNGNPGWVESFLISLIQDNALYILKATLRQIHDLGLVCPPLYMMARLDREETLKWQNIMEESRAAGETDNWQRYIDSCRDSFLNVTIREQMEAISKGGKVPICVIGPNFSASAKDMELSVEAMILKTFDSLNFYEQLMVKCSATLGYQFFRQMLMYVTSSTNRRKFAAAVGKLFQIKVLTCAAGDFLEDGTFVFREKLLNPMEKKELTCQCRGIRVDDACQGLPRYASCGYMQFRSSLFRDITYNLLTDNQKKEFHQRAIKYLQRETRKCKACGKGFFENILGDKQDKEFLLVRNKTRNVVPTYKFDTRLSEKEESLNGSIHSGSLIMPHPSSISSVKKSHESFFGVSMIHKLKNSYSLTRAFSQEDFSNCDCNLILSTVYGQLIEHCKGAGDLNMLIQAMLAYAYVCIALSNIPLAMTTLDESLDALRLKCLEKSENMWKFTLLRAKIFILIGYARMEMGHLDKAHDNLHMALNEYGIRFPTGLKRRMKACVFQFRQYLGFYVCPNLMLRNLDHWETVYSNNLSECLSHLCTLYMIRKEWENAELAAIWSLSKCLQSFSDFKVMCVACSNMIFIAQHYERWRLCIALEIYSSRLCHIKKDENMLAKDLECIAKLYSVIFVSRISQTHFEKAIQMGYIVLRLSNAIRAPKVVLPLLPHLVYALLIGKLFGSASNIMSEMNELSEEDPDILTKMWYYAEALGLLIETGHTVVSYNTCENFYKIEGGSWITRLHPDAGRRFCSVMWLWCMRNEHWEAALLWANVMDDFFDVTHNDSLANKRSALYVLEGLLLHMVSKMDKRNMPAVQNIEKEINTLIKSLEKASKSSKIILPRLYHLKAYYRYIQHSDISVLELLNKANHYAKQQGNLLELDWIEHSTKAWNNDLLLAEVNFWKEHSEFDNAIDFGDLDMSEKIGFFTLPTPEYL</sequence>
<dbReference type="EMBL" id="JALNTZ010000006">
    <property type="protein sequence ID" value="KAJ3648250.1"/>
    <property type="molecule type" value="Genomic_DNA"/>
</dbReference>
<dbReference type="CDD" id="cd07302">
    <property type="entry name" value="CHD"/>
    <property type="match status" value="2"/>
</dbReference>
<dbReference type="GO" id="GO:0035556">
    <property type="term" value="P:intracellular signal transduction"/>
    <property type="evidence" value="ECO:0007669"/>
    <property type="project" value="InterPro"/>
</dbReference>
<organism evidence="6 7">
    <name type="scientific">Zophobas morio</name>
    <dbReference type="NCBI Taxonomy" id="2755281"/>
    <lineage>
        <taxon>Eukaryota</taxon>
        <taxon>Metazoa</taxon>
        <taxon>Ecdysozoa</taxon>
        <taxon>Arthropoda</taxon>
        <taxon>Hexapoda</taxon>
        <taxon>Insecta</taxon>
        <taxon>Pterygota</taxon>
        <taxon>Neoptera</taxon>
        <taxon>Endopterygota</taxon>
        <taxon>Coleoptera</taxon>
        <taxon>Polyphaga</taxon>
        <taxon>Cucujiformia</taxon>
        <taxon>Tenebrionidae</taxon>
        <taxon>Zophobas</taxon>
    </lineage>
</organism>
<evidence type="ECO:0000256" key="3">
    <source>
        <dbReference type="ARBA" id="ARBA00023239"/>
    </source>
</evidence>
<dbReference type="FunFam" id="3.30.70.1230:FF:000017">
    <property type="entry name" value="Adenylate cyclase type 10"/>
    <property type="match status" value="1"/>
</dbReference>
<evidence type="ECO:0000256" key="1">
    <source>
        <dbReference type="ARBA" id="ARBA00022741"/>
    </source>
</evidence>
<dbReference type="GO" id="GO:0005524">
    <property type="term" value="F:ATP binding"/>
    <property type="evidence" value="ECO:0007669"/>
    <property type="project" value="UniProtKB-KW"/>
</dbReference>
<feature type="region of interest" description="Disordered" evidence="4">
    <location>
        <begin position="274"/>
        <end position="302"/>
    </location>
</feature>
<dbReference type="Gene3D" id="3.30.70.1230">
    <property type="entry name" value="Nucleotide cyclase"/>
    <property type="match status" value="2"/>
</dbReference>
<evidence type="ECO:0000256" key="4">
    <source>
        <dbReference type="SAM" id="MobiDB-lite"/>
    </source>
</evidence>
<proteinExistence type="predicted"/>
<keyword evidence="3" id="KW-0456">Lyase</keyword>
<evidence type="ECO:0000259" key="5">
    <source>
        <dbReference type="PROSITE" id="PS50125"/>
    </source>
</evidence>
<dbReference type="SUPFAM" id="SSF55073">
    <property type="entry name" value="Nucleotide cyclase"/>
    <property type="match status" value="2"/>
</dbReference>
<evidence type="ECO:0000313" key="6">
    <source>
        <dbReference type="EMBL" id="KAJ3648250.1"/>
    </source>
</evidence>
<comment type="caution">
    <text evidence="6">The sequence shown here is derived from an EMBL/GenBank/DDBJ whole genome shotgun (WGS) entry which is preliminary data.</text>
</comment>
<dbReference type="Pfam" id="PF00211">
    <property type="entry name" value="Guanylate_cyc"/>
    <property type="match status" value="1"/>
</dbReference>
<dbReference type="GO" id="GO:0004016">
    <property type="term" value="F:adenylate cyclase activity"/>
    <property type="evidence" value="ECO:0007669"/>
    <property type="project" value="TreeGrafter"/>
</dbReference>
<dbReference type="PANTHER" id="PTHR16305:SF28">
    <property type="entry name" value="GUANYLATE CYCLASE DOMAIN-CONTAINING PROTEIN"/>
    <property type="match status" value="1"/>
</dbReference>
<feature type="domain" description="Guanylate cyclase" evidence="5">
    <location>
        <begin position="84"/>
        <end position="213"/>
    </location>
</feature>
<gene>
    <name evidence="6" type="ORF">Zmor_020068</name>
</gene>
<reference evidence="6" key="1">
    <citation type="journal article" date="2023" name="G3 (Bethesda)">
        <title>Whole genome assemblies of Zophobas morio and Tenebrio molitor.</title>
        <authorList>
            <person name="Kaur S."/>
            <person name="Stinson S.A."/>
            <person name="diCenzo G.C."/>
        </authorList>
    </citation>
    <scope>NUCLEOTIDE SEQUENCE</scope>
    <source>
        <strain evidence="6">QUZm001</strain>
    </source>
</reference>
<accession>A0AA38I1Z2</accession>
<dbReference type="InterPro" id="IPR027417">
    <property type="entry name" value="P-loop_NTPase"/>
</dbReference>
<dbReference type="Proteomes" id="UP001168821">
    <property type="component" value="Unassembled WGS sequence"/>
</dbReference>
<dbReference type="InterPro" id="IPR001054">
    <property type="entry name" value="A/G_cyclase"/>
</dbReference>
<keyword evidence="2" id="KW-0067">ATP-binding</keyword>
<dbReference type="PANTHER" id="PTHR16305">
    <property type="entry name" value="TESTICULAR SOLUBLE ADENYLYL CYCLASE"/>
    <property type="match status" value="1"/>
</dbReference>
<name>A0AA38I1Z2_9CUCU</name>